<evidence type="ECO:0000313" key="3">
    <source>
        <dbReference type="Proteomes" id="UP001488838"/>
    </source>
</evidence>
<feature type="region of interest" description="Disordered" evidence="1">
    <location>
        <begin position="259"/>
        <end position="313"/>
    </location>
</feature>
<name>A0AAW0HG88_MYOGA</name>
<dbReference type="AlphaFoldDB" id="A0AAW0HG88"/>
<feature type="region of interest" description="Disordered" evidence="1">
    <location>
        <begin position="434"/>
        <end position="516"/>
    </location>
</feature>
<sequence length="516" mass="55590">MSVDQHLSLKSRVRSMVLLGAAVLRQRLTVLRLLAWNTIGCTASETLPDWDTLESSWEAFGEGELLSGSLISTSWQADCSSMPSTSECASRLVSSSTRPAGRGKFITSHCTQITREGNDGVTGIVTTEFLLLRLLLLADQHSLSVSATCLLSSLKKQMPEAVNLMPLQSHFLLSNDKNDKSGREPTRCGGSPSTTLYKHLKNDKILLLGARKTAQQLKGWLSKTNDVSLLCGSTASTNAEGQRQSCPLTSTLLTESFLDTAPTIPQQRPPQLRRRNSLSLPRTETSRGRPPIGRIPANTSGSSRPFPSDEARSSVNTLMTLQPTALSVSTPMALQPTALSMSTPMALQPTALSVSTPVAQQPTALSVSTPVAQQPTALSVSTPVALQPTAQSAKVASLLINSNKTYLAVPAQWRLHDRFGSAWASLQRPHNAQEEGYCGWSGEGGARPCQGGRKAEKGRGKDKSSDKKRANKRKRGAKGKQVEMADQQTTDLPAENRETESRSSASEEEEEEANSN</sequence>
<gene>
    <name evidence="2" type="ORF">U0070_003641</name>
</gene>
<feature type="compositionally biased region" description="Acidic residues" evidence="1">
    <location>
        <begin position="506"/>
        <end position="516"/>
    </location>
</feature>
<accession>A0AAW0HG88</accession>
<comment type="caution">
    <text evidence="2">The sequence shown here is derived from an EMBL/GenBank/DDBJ whole genome shotgun (WGS) entry which is preliminary data.</text>
</comment>
<organism evidence="2 3">
    <name type="scientific">Myodes glareolus</name>
    <name type="common">Bank vole</name>
    <name type="synonym">Clethrionomys glareolus</name>
    <dbReference type="NCBI Taxonomy" id="447135"/>
    <lineage>
        <taxon>Eukaryota</taxon>
        <taxon>Metazoa</taxon>
        <taxon>Chordata</taxon>
        <taxon>Craniata</taxon>
        <taxon>Vertebrata</taxon>
        <taxon>Euteleostomi</taxon>
        <taxon>Mammalia</taxon>
        <taxon>Eutheria</taxon>
        <taxon>Euarchontoglires</taxon>
        <taxon>Glires</taxon>
        <taxon>Rodentia</taxon>
        <taxon>Myomorpha</taxon>
        <taxon>Muroidea</taxon>
        <taxon>Cricetidae</taxon>
        <taxon>Arvicolinae</taxon>
        <taxon>Myodes</taxon>
    </lineage>
</organism>
<keyword evidence="3" id="KW-1185">Reference proteome</keyword>
<feature type="compositionally biased region" description="Basic and acidic residues" evidence="1">
    <location>
        <begin position="453"/>
        <end position="468"/>
    </location>
</feature>
<proteinExistence type="predicted"/>
<reference evidence="2 3" key="1">
    <citation type="journal article" date="2023" name="bioRxiv">
        <title>Conserved and derived expression patterns and positive selection on dental genes reveal complex evolutionary context of ever-growing rodent molars.</title>
        <authorList>
            <person name="Calamari Z.T."/>
            <person name="Song A."/>
            <person name="Cohen E."/>
            <person name="Akter M."/>
            <person name="Roy R.D."/>
            <person name="Hallikas O."/>
            <person name="Christensen M.M."/>
            <person name="Li P."/>
            <person name="Marangoni P."/>
            <person name="Jernvall J."/>
            <person name="Klein O.D."/>
        </authorList>
    </citation>
    <scope>NUCLEOTIDE SEQUENCE [LARGE SCALE GENOMIC DNA]</scope>
    <source>
        <strain evidence="2">V071</strain>
    </source>
</reference>
<dbReference type="Proteomes" id="UP001488838">
    <property type="component" value="Unassembled WGS sequence"/>
</dbReference>
<evidence type="ECO:0000256" key="1">
    <source>
        <dbReference type="SAM" id="MobiDB-lite"/>
    </source>
</evidence>
<dbReference type="EMBL" id="JBBHLL010000508">
    <property type="protein sequence ID" value="KAK7801356.1"/>
    <property type="molecule type" value="Genomic_DNA"/>
</dbReference>
<protein>
    <submittedName>
        <fullName evidence="2">Uncharacterized protein</fullName>
    </submittedName>
</protein>
<evidence type="ECO:0000313" key="2">
    <source>
        <dbReference type="EMBL" id="KAK7801356.1"/>
    </source>
</evidence>
<feature type="compositionally biased region" description="Basic residues" evidence="1">
    <location>
        <begin position="469"/>
        <end position="478"/>
    </location>
</feature>